<comment type="similarity">
    <text evidence="1 4">Belongs to the alpha-carbonic anhydrase family.</text>
</comment>
<sequence length="326" mass="37236">MKVKLYSVKMYRKCLIFLVFYILVAYIAVNGTEFDYEHQSKWYDDFRQCSFNRQSPIELNSNEAVISYDLPSLKFIHYDVPYQKAVRSENNGHTANIQLPTARLDSAYIVGGPLLNGTTYIMESLHFHWGSIDTHGSEHVLDSERYSMEMHLLHRNTKYATVEEAREHEDGLAVLAVLYAVNATVTEDFVGLNEVINVLESISEFNRSTEIDNFLLSVLLGDMDVDEFYTYAGSLTTPPCSQAVTWVVFSHPITITPSQMERFRRLSDGHGATLENNYRALQAKGNRSVVLRQKRRVLESSVQSALYWELLNKLKPQGELVANDGK</sequence>
<protein>
    <recommendedName>
        <fullName evidence="4">Carbonic anhydrase</fullName>
        <ecNumber evidence="4">4.2.1.1</ecNumber>
    </recommendedName>
</protein>
<keyword evidence="2 4" id="KW-0479">Metal-binding</keyword>
<dbReference type="InterPro" id="IPR036398">
    <property type="entry name" value="CA_dom_sf"/>
</dbReference>
<dbReference type="CDD" id="cd00326">
    <property type="entry name" value="alpha_CA"/>
    <property type="match status" value="1"/>
</dbReference>
<feature type="domain" description="Alpha-carbonic anhydrase" evidence="5">
    <location>
        <begin position="32"/>
        <end position="293"/>
    </location>
</feature>
<dbReference type="PROSITE" id="PS51144">
    <property type="entry name" value="ALPHA_CA_2"/>
    <property type="match status" value="1"/>
</dbReference>
<gene>
    <name evidence="7" type="primary">LOC105226430</name>
</gene>
<dbReference type="PANTHER" id="PTHR18952:SF137">
    <property type="entry name" value="CARBONIC ANHYDRASE"/>
    <property type="match status" value="1"/>
</dbReference>
<dbReference type="SUPFAM" id="SSF51069">
    <property type="entry name" value="Carbonic anhydrase"/>
    <property type="match status" value="1"/>
</dbReference>
<comment type="catalytic activity">
    <reaction evidence="4">
        <text>hydrogencarbonate + H(+) = CO2 + H2O</text>
        <dbReference type="Rhea" id="RHEA:10748"/>
        <dbReference type="ChEBI" id="CHEBI:15377"/>
        <dbReference type="ChEBI" id="CHEBI:15378"/>
        <dbReference type="ChEBI" id="CHEBI:16526"/>
        <dbReference type="ChEBI" id="CHEBI:17544"/>
        <dbReference type="EC" id="4.2.1.1"/>
    </reaction>
</comment>
<keyword evidence="4" id="KW-0456">Lyase</keyword>
<proteinExistence type="inferred from homology"/>
<evidence type="ECO:0000313" key="6">
    <source>
        <dbReference type="Proteomes" id="UP001652620"/>
    </source>
</evidence>
<dbReference type="SMART" id="SM01057">
    <property type="entry name" value="Carb_anhydrase"/>
    <property type="match status" value="1"/>
</dbReference>
<keyword evidence="3 4" id="KW-0862">Zinc</keyword>
<dbReference type="Proteomes" id="UP001652620">
    <property type="component" value="Chromosome 2"/>
</dbReference>
<reference evidence="6" key="1">
    <citation type="submission" date="2025-05" db="UniProtKB">
        <authorList>
            <consortium name="RefSeq"/>
        </authorList>
    </citation>
    <scope>NUCLEOTIDE SEQUENCE [LARGE SCALE GENOMIC DNA]</scope>
</reference>
<dbReference type="InterPro" id="IPR018338">
    <property type="entry name" value="Carbonic_anhydrase_a-class_CS"/>
</dbReference>
<evidence type="ECO:0000256" key="4">
    <source>
        <dbReference type="RuleBase" id="RU367011"/>
    </source>
</evidence>
<dbReference type="PANTHER" id="PTHR18952">
    <property type="entry name" value="CARBONIC ANHYDRASE"/>
    <property type="match status" value="1"/>
</dbReference>
<dbReference type="RefSeq" id="XP_049303801.1">
    <property type="nucleotide sequence ID" value="XM_049447844.1"/>
</dbReference>
<evidence type="ECO:0000313" key="7">
    <source>
        <dbReference type="RefSeq" id="XP_049303801.1"/>
    </source>
</evidence>
<reference evidence="7" key="2">
    <citation type="submission" date="2025-08" db="UniProtKB">
        <authorList>
            <consortium name="RefSeq"/>
        </authorList>
    </citation>
    <scope>IDENTIFICATION</scope>
    <source>
        <tissue evidence="7">Adult</tissue>
    </source>
</reference>
<accession>A0ABM3J3J9</accession>
<dbReference type="GeneID" id="105226430"/>
<evidence type="ECO:0000256" key="3">
    <source>
        <dbReference type="ARBA" id="ARBA00022833"/>
    </source>
</evidence>
<comment type="function">
    <text evidence="4">Reversible hydration of carbon dioxide.</text>
</comment>
<dbReference type="Gene3D" id="3.10.200.10">
    <property type="entry name" value="Alpha carbonic anhydrase"/>
    <property type="match status" value="1"/>
</dbReference>
<dbReference type="Pfam" id="PF00194">
    <property type="entry name" value="Carb_anhydrase"/>
    <property type="match status" value="1"/>
</dbReference>
<organism evidence="6 7">
    <name type="scientific">Bactrocera dorsalis</name>
    <name type="common">Oriental fruit fly</name>
    <name type="synonym">Dacus dorsalis</name>
    <dbReference type="NCBI Taxonomy" id="27457"/>
    <lineage>
        <taxon>Eukaryota</taxon>
        <taxon>Metazoa</taxon>
        <taxon>Ecdysozoa</taxon>
        <taxon>Arthropoda</taxon>
        <taxon>Hexapoda</taxon>
        <taxon>Insecta</taxon>
        <taxon>Pterygota</taxon>
        <taxon>Neoptera</taxon>
        <taxon>Endopterygota</taxon>
        <taxon>Diptera</taxon>
        <taxon>Brachycera</taxon>
        <taxon>Muscomorpha</taxon>
        <taxon>Tephritoidea</taxon>
        <taxon>Tephritidae</taxon>
        <taxon>Bactrocera</taxon>
        <taxon>Bactrocera</taxon>
    </lineage>
</organism>
<comment type="cofactor">
    <cofactor evidence="4">
        <name>Zn(2+)</name>
        <dbReference type="ChEBI" id="CHEBI:29105"/>
    </cofactor>
</comment>
<dbReference type="InterPro" id="IPR023561">
    <property type="entry name" value="Carbonic_anhydrase_a-class"/>
</dbReference>
<evidence type="ECO:0000256" key="1">
    <source>
        <dbReference type="ARBA" id="ARBA00010718"/>
    </source>
</evidence>
<keyword evidence="6" id="KW-1185">Reference proteome</keyword>
<dbReference type="InterPro" id="IPR001148">
    <property type="entry name" value="CA_dom"/>
</dbReference>
<name>A0ABM3J3J9_BACDO</name>
<evidence type="ECO:0000259" key="5">
    <source>
        <dbReference type="PROSITE" id="PS51144"/>
    </source>
</evidence>
<evidence type="ECO:0000256" key="2">
    <source>
        <dbReference type="ARBA" id="ARBA00022723"/>
    </source>
</evidence>
<dbReference type="EC" id="4.2.1.1" evidence="4"/>
<dbReference type="PROSITE" id="PS00162">
    <property type="entry name" value="ALPHA_CA_1"/>
    <property type="match status" value="1"/>
</dbReference>